<reference evidence="3" key="1">
    <citation type="submission" date="2023-03" db="EMBL/GenBank/DDBJ databases">
        <title>Massive genome expansion in bonnet fungi (Mycena s.s.) driven by repeated elements and novel gene families across ecological guilds.</title>
        <authorList>
            <consortium name="Lawrence Berkeley National Laboratory"/>
            <person name="Harder C.B."/>
            <person name="Miyauchi S."/>
            <person name="Viragh M."/>
            <person name="Kuo A."/>
            <person name="Thoen E."/>
            <person name="Andreopoulos B."/>
            <person name="Lu D."/>
            <person name="Skrede I."/>
            <person name="Drula E."/>
            <person name="Henrissat B."/>
            <person name="Morin E."/>
            <person name="Kohler A."/>
            <person name="Barry K."/>
            <person name="LaButti K."/>
            <person name="Morin E."/>
            <person name="Salamov A."/>
            <person name="Lipzen A."/>
            <person name="Mereny Z."/>
            <person name="Hegedus B."/>
            <person name="Baldrian P."/>
            <person name="Stursova M."/>
            <person name="Weitz H."/>
            <person name="Taylor A."/>
            <person name="Grigoriev I.V."/>
            <person name="Nagy L.G."/>
            <person name="Martin F."/>
            <person name="Kauserud H."/>
        </authorList>
    </citation>
    <scope>NUCLEOTIDE SEQUENCE</scope>
    <source>
        <strain evidence="3">9284</strain>
    </source>
</reference>
<evidence type="ECO:0000313" key="4">
    <source>
        <dbReference type="Proteomes" id="UP001221142"/>
    </source>
</evidence>
<feature type="region of interest" description="Disordered" evidence="1">
    <location>
        <begin position="276"/>
        <end position="309"/>
    </location>
</feature>
<name>A0AAD7B149_9AGAR</name>
<gene>
    <name evidence="3" type="ORF">FB45DRAFT_949227</name>
</gene>
<dbReference type="AlphaFoldDB" id="A0AAD7B149"/>
<sequence>MTTTNVLLAFIAFLAGQLFNAVCSGLAHPQLANTVPVSGWSLTSVIVVVLVILVIHELVILALVWWLFTRRNKKSSIPPTTRLLPCGLPLLLLPPKPRLLLLPPLGPSPLLNIRLPIPRWMFSLRVYFAPRPQRALMAHQGNRFIVGIVWQALAAIKASRPEVAKYEHGLWLVKIAIPRPLGLRGMYRGRVIRLPRVFLAQQDLLRIVSGALTLLKASKIRTLPGMHQDDSATLVDESLDDKKSIFESPSTSRPSHLALVGHLAAAAMSRKAAKQVILQESSTEPQEINNNALPSPPIQEEEAYPDVPTPRPSLVSFLQRIPIEMLRQRFSTPRYRPQEPEASHAFIEEVEEEHDDRESLSGDSDDAELFSYEAFADDLDTGALFDRPSGPCLPKFDISRPPSLSNIAARFTTSPPQPSTSRMAMLARLRHPASTCA</sequence>
<dbReference type="EMBL" id="JARKIF010000054">
    <property type="protein sequence ID" value="KAJ7606828.1"/>
    <property type="molecule type" value="Genomic_DNA"/>
</dbReference>
<dbReference type="Proteomes" id="UP001221142">
    <property type="component" value="Unassembled WGS sequence"/>
</dbReference>
<accession>A0AAD7B149</accession>
<organism evidence="3 4">
    <name type="scientific">Roridomyces roridus</name>
    <dbReference type="NCBI Taxonomy" id="1738132"/>
    <lineage>
        <taxon>Eukaryota</taxon>
        <taxon>Fungi</taxon>
        <taxon>Dikarya</taxon>
        <taxon>Basidiomycota</taxon>
        <taxon>Agaricomycotina</taxon>
        <taxon>Agaricomycetes</taxon>
        <taxon>Agaricomycetidae</taxon>
        <taxon>Agaricales</taxon>
        <taxon>Marasmiineae</taxon>
        <taxon>Mycenaceae</taxon>
        <taxon>Roridomyces</taxon>
    </lineage>
</organism>
<comment type="caution">
    <text evidence="3">The sequence shown here is derived from an EMBL/GenBank/DDBJ whole genome shotgun (WGS) entry which is preliminary data.</text>
</comment>
<keyword evidence="2" id="KW-0812">Transmembrane</keyword>
<keyword evidence="2" id="KW-1133">Transmembrane helix</keyword>
<evidence type="ECO:0000256" key="1">
    <source>
        <dbReference type="SAM" id="MobiDB-lite"/>
    </source>
</evidence>
<evidence type="ECO:0000313" key="3">
    <source>
        <dbReference type="EMBL" id="KAJ7606828.1"/>
    </source>
</evidence>
<feature type="compositionally biased region" description="Polar residues" evidence="1">
    <location>
        <begin position="278"/>
        <end position="293"/>
    </location>
</feature>
<keyword evidence="2" id="KW-0472">Membrane</keyword>
<keyword evidence="4" id="KW-1185">Reference proteome</keyword>
<protein>
    <submittedName>
        <fullName evidence="3">Uncharacterized protein</fullName>
    </submittedName>
</protein>
<evidence type="ECO:0000256" key="2">
    <source>
        <dbReference type="SAM" id="Phobius"/>
    </source>
</evidence>
<feature type="transmembrane region" description="Helical" evidence="2">
    <location>
        <begin position="45"/>
        <end position="68"/>
    </location>
</feature>
<proteinExistence type="predicted"/>